<dbReference type="Pfam" id="PF14392">
    <property type="entry name" value="zf-CCHC_4"/>
    <property type="match status" value="1"/>
</dbReference>
<evidence type="ECO:0000259" key="2">
    <source>
        <dbReference type="Pfam" id="PF14392"/>
    </source>
</evidence>
<evidence type="ECO:0000259" key="1">
    <source>
        <dbReference type="Pfam" id="PF14111"/>
    </source>
</evidence>
<feature type="domain" description="DUF4283" evidence="1">
    <location>
        <begin position="1"/>
        <end position="55"/>
    </location>
</feature>
<evidence type="ECO:0008006" key="5">
    <source>
        <dbReference type="Google" id="ProtNLM"/>
    </source>
</evidence>
<organism evidence="3 4">
    <name type="scientific">Gossypium stocksii</name>
    <dbReference type="NCBI Taxonomy" id="47602"/>
    <lineage>
        <taxon>Eukaryota</taxon>
        <taxon>Viridiplantae</taxon>
        <taxon>Streptophyta</taxon>
        <taxon>Embryophyta</taxon>
        <taxon>Tracheophyta</taxon>
        <taxon>Spermatophyta</taxon>
        <taxon>Magnoliopsida</taxon>
        <taxon>eudicotyledons</taxon>
        <taxon>Gunneridae</taxon>
        <taxon>Pentapetalae</taxon>
        <taxon>rosids</taxon>
        <taxon>malvids</taxon>
        <taxon>Malvales</taxon>
        <taxon>Malvaceae</taxon>
        <taxon>Malvoideae</taxon>
        <taxon>Gossypium</taxon>
    </lineage>
</organism>
<keyword evidence="4" id="KW-1185">Reference proteome</keyword>
<name>A0A9D3WBB3_9ROSI</name>
<dbReference type="AlphaFoldDB" id="A0A9D3WBB3"/>
<reference evidence="3 4" key="1">
    <citation type="journal article" date="2021" name="Plant Biotechnol. J.">
        <title>Multi-omics assisted identification of the key and species-specific regulatory components of drought-tolerant mechanisms in Gossypium stocksii.</title>
        <authorList>
            <person name="Yu D."/>
            <person name="Ke L."/>
            <person name="Zhang D."/>
            <person name="Wu Y."/>
            <person name="Sun Y."/>
            <person name="Mei J."/>
            <person name="Sun J."/>
            <person name="Sun Y."/>
        </authorList>
    </citation>
    <scope>NUCLEOTIDE SEQUENCE [LARGE SCALE GENOMIC DNA]</scope>
    <source>
        <strain evidence="4">cv. E1</strain>
        <tissue evidence="3">Leaf</tissue>
    </source>
</reference>
<dbReference type="PANTHER" id="PTHR31286">
    <property type="entry name" value="GLYCINE-RICH CELL WALL STRUCTURAL PROTEIN 1.8-LIKE"/>
    <property type="match status" value="1"/>
</dbReference>
<dbReference type="InterPro" id="IPR025836">
    <property type="entry name" value="Zn_knuckle_CX2CX4HX4C"/>
</dbReference>
<dbReference type="OrthoDB" id="1729074at2759"/>
<evidence type="ECO:0000313" key="3">
    <source>
        <dbReference type="EMBL" id="KAH1121046.1"/>
    </source>
</evidence>
<proteinExistence type="predicted"/>
<evidence type="ECO:0000313" key="4">
    <source>
        <dbReference type="Proteomes" id="UP000828251"/>
    </source>
</evidence>
<dbReference type="EMBL" id="JAIQCV010000002">
    <property type="protein sequence ID" value="KAH1121046.1"/>
    <property type="molecule type" value="Genomic_DNA"/>
</dbReference>
<gene>
    <name evidence="3" type="ORF">J1N35_004206</name>
</gene>
<dbReference type="PANTHER" id="PTHR31286:SF153">
    <property type="entry name" value="DUF4283 DOMAIN PROTEIN"/>
    <property type="match status" value="1"/>
</dbReference>
<feature type="domain" description="Zinc knuckle CX2CX4HX4C" evidence="2">
    <location>
        <begin position="117"/>
        <end position="164"/>
    </location>
</feature>
<sequence length="205" mass="23747">MANIWHPVGGICLTDLGNKRYLFQFFNEVEVQRVISSTPWFFNSHLLILQRIQKGENLLVLALNSTEFWVQVHELPTGLMSESMAKQFGDFLGKFLNYDTSVSSLGHKTHMRIRVCLDVTAPLKRKKKIQMREAMLVYARFKYEKLSPFCFICGKLGYGESYCPFQLKIEPSKIIYGCDLSLVQPRWGTTVVSKWSRTKWITMSC</sequence>
<dbReference type="Pfam" id="PF14111">
    <property type="entry name" value="DUF4283"/>
    <property type="match status" value="1"/>
</dbReference>
<dbReference type="InterPro" id="IPR025558">
    <property type="entry name" value="DUF4283"/>
</dbReference>
<accession>A0A9D3WBB3</accession>
<protein>
    <recommendedName>
        <fullName evidence="5">DUF4283 domain-containing protein</fullName>
    </recommendedName>
</protein>
<comment type="caution">
    <text evidence="3">The sequence shown here is derived from an EMBL/GenBank/DDBJ whole genome shotgun (WGS) entry which is preliminary data.</text>
</comment>
<dbReference type="InterPro" id="IPR040256">
    <property type="entry name" value="At4g02000-like"/>
</dbReference>
<dbReference type="Proteomes" id="UP000828251">
    <property type="component" value="Unassembled WGS sequence"/>
</dbReference>